<reference evidence="2 3" key="1">
    <citation type="submission" date="2024-09" db="EMBL/GenBank/DDBJ databases">
        <title>Novel species of the genus Pelomonas and Roseateles isolated from streams.</title>
        <authorList>
            <person name="Lu H."/>
        </authorList>
    </citation>
    <scope>NUCLEOTIDE SEQUENCE [LARGE SCALE GENOMIC DNA]</scope>
    <source>
        <strain evidence="2 3">BYS96W</strain>
    </source>
</reference>
<dbReference type="Pfam" id="PF14028">
    <property type="entry name" value="Lant_dehydr_C"/>
    <property type="match status" value="1"/>
</dbReference>
<organism evidence="2 3">
    <name type="scientific">Pelomonas nitida</name>
    <dbReference type="NCBI Taxonomy" id="3299027"/>
    <lineage>
        <taxon>Bacteria</taxon>
        <taxon>Pseudomonadati</taxon>
        <taxon>Pseudomonadota</taxon>
        <taxon>Betaproteobacteria</taxon>
        <taxon>Burkholderiales</taxon>
        <taxon>Sphaerotilaceae</taxon>
        <taxon>Roseateles</taxon>
    </lineage>
</organism>
<dbReference type="Proteomes" id="UP001606305">
    <property type="component" value="Unassembled WGS sequence"/>
</dbReference>
<proteinExistence type="predicted"/>
<comment type="caution">
    <text evidence="2">The sequence shown here is derived from an EMBL/GenBank/DDBJ whole genome shotgun (WGS) entry which is preliminary data.</text>
</comment>
<evidence type="ECO:0000259" key="1">
    <source>
        <dbReference type="Pfam" id="PF14028"/>
    </source>
</evidence>
<gene>
    <name evidence="2" type="ORF">ACG00X_18475</name>
</gene>
<dbReference type="InterPro" id="IPR023809">
    <property type="entry name" value="Thiopep_bacteriocin_synth_dom"/>
</dbReference>
<accession>A0ABW7GA45</accession>
<name>A0ABW7GA45_9BURK</name>
<evidence type="ECO:0000313" key="2">
    <source>
        <dbReference type="EMBL" id="MFG6458826.1"/>
    </source>
</evidence>
<protein>
    <submittedName>
        <fullName evidence="2">Lantibiotic dehydratase C-terminal domain-containing protein</fullName>
    </submittedName>
</protein>
<evidence type="ECO:0000313" key="3">
    <source>
        <dbReference type="Proteomes" id="UP001606305"/>
    </source>
</evidence>
<dbReference type="RefSeq" id="WP_394490187.1">
    <property type="nucleotide sequence ID" value="NZ_JBIGIA010000015.1"/>
</dbReference>
<sequence>MPLTALPDPQHQAAHAQDWFALHIFLADAAATDRFLLDWVTPQVRRLMGSGAARGWFFLRYWEGGPHLRLRLRGLSAAGRAQLLAEVRAALPGYLSAEPPTRERYYRHHFFDGQPMDPAQLPWFDEGSVQVMPYDAEWRRYGGMAGLAVNEGLFDLSSTLALSLVRASTADVSRRLQLAASLMPLFAQAWQADLPGVARFLDDYVAYWTASSAQVQAFDAPGALAPAPTAEQCRRLAQQLQGDADGTPRSPAALLRAGLQAARSQWDIQRHQGLLVSPITDAPVADDTQHRQALQAMLASQLHMLNNRLGLAPMQEVALARSLARTAHALAREAAPHPLAA</sequence>
<feature type="domain" description="Thiopeptide-type bacteriocin biosynthesis" evidence="1">
    <location>
        <begin position="19"/>
        <end position="326"/>
    </location>
</feature>
<keyword evidence="3" id="KW-1185">Reference proteome</keyword>
<dbReference type="EMBL" id="JBIGIA010000015">
    <property type="protein sequence ID" value="MFG6458826.1"/>
    <property type="molecule type" value="Genomic_DNA"/>
</dbReference>